<dbReference type="EMBL" id="CP032382">
    <property type="protein sequence ID" value="AYB32343.1"/>
    <property type="molecule type" value="Genomic_DNA"/>
</dbReference>
<sequence>MNAARSWWIKSTMILSASVMQKMMNATTFAFFFIKIEVKSMKIAVRRIEIASESIGKDENTMRVGARSIAMVSESIREMKNSMKADAGSIVMALEWIRKMENPMKARGKIDKRCI</sequence>
<dbReference type="Proteomes" id="UP000266183">
    <property type="component" value="Chromosome"/>
</dbReference>
<proteinExistence type="predicted"/>
<protein>
    <submittedName>
        <fullName evidence="1">Uncharacterized protein</fullName>
    </submittedName>
</protein>
<name>A0A385SKQ0_9BACT</name>
<accession>A0A385SKQ0</accession>
<reference evidence="2" key="1">
    <citation type="submission" date="2018-09" db="EMBL/GenBank/DDBJ databases">
        <title>Chryseolinea sp. KIS68-18 isolated from soil.</title>
        <authorList>
            <person name="Weon H.-Y."/>
            <person name="Kwon S.-W."/>
            <person name="Lee S.A."/>
        </authorList>
    </citation>
    <scope>NUCLEOTIDE SEQUENCE [LARGE SCALE GENOMIC DNA]</scope>
    <source>
        <strain evidence="2">KIS68-18</strain>
    </source>
</reference>
<dbReference type="KEGG" id="chk:D4L85_17970"/>
<dbReference type="AlphaFoldDB" id="A0A385SKQ0"/>
<gene>
    <name evidence="1" type="ORF">D4L85_17970</name>
</gene>
<organism evidence="1 2">
    <name type="scientific">Chryseolinea soli</name>
    <dbReference type="NCBI Taxonomy" id="2321403"/>
    <lineage>
        <taxon>Bacteria</taxon>
        <taxon>Pseudomonadati</taxon>
        <taxon>Bacteroidota</taxon>
        <taxon>Cytophagia</taxon>
        <taxon>Cytophagales</taxon>
        <taxon>Fulvivirgaceae</taxon>
        <taxon>Chryseolinea</taxon>
    </lineage>
</organism>
<keyword evidence="2" id="KW-1185">Reference proteome</keyword>
<evidence type="ECO:0000313" key="2">
    <source>
        <dbReference type="Proteomes" id="UP000266183"/>
    </source>
</evidence>
<evidence type="ECO:0000313" key="1">
    <source>
        <dbReference type="EMBL" id="AYB32343.1"/>
    </source>
</evidence>